<dbReference type="EMBL" id="MU853614">
    <property type="protein sequence ID" value="KAK4141290.1"/>
    <property type="molecule type" value="Genomic_DNA"/>
</dbReference>
<reference evidence="4" key="1">
    <citation type="journal article" date="2023" name="Mol. Phylogenet. Evol.">
        <title>Genome-scale phylogeny and comparative genomics of the fungal order Sordariales.</title>
        <authorList>
            <person name="Hensen N."/>
            <person name="Bonometti L."/>
            <person name="Westerberg I."/>
            <person name="Brannstrom I.O."/>
            <person name="Guillou S."/>
            <person name="Cros-Aarteil S."/>
            <person name="Calhoun S."/>
            <person name="Haridas S."/>
            <person name="Kuo A."/>
            <person name="Mondo S."/>
            <person name="Pangilinan J."/>
            <person name="Riley R."/>
            <person name="LaButti K."/>
            <person name="Andreopoulos B."/>
            <person name="Lipzen A."/>
            <person name="Chen C."/>
            <person name="Yan M."/>
            <person name="Daum C."/>
            <person name="Ng V."/>
            <person name="Clum A."/>
            <person name="Steindorff A."/>
            <person name="Ohm R.A."/>
            <person name="Martin F."/>
            <person name="Silar P."/>
            <person name="Natvig D.O."/>
            <person name="Lalanne C."/>
            <person name="Gautier V."/>
            <person name="Ament-Velasquez S.L."/>
            <person name="Kruys A."/>
            <person name="Hutchinson M.I."/>
            <person name="Powell A.J."/>
            <person name="Barry K."/>
            <person name="Miller A.N."/>
            <person name="Grigoriev I.V."/>
            <person name="Debuchy R."/>
            <person name="Gladieux P."/>
            <person name="Hiltunen Thoren M."/>
            <person name="Johannesson H."/>
        </authorList>
    </citation>
    <scope>NUCLEOTIDE SEQUENCE</scope>
    <source>
        <strain evidence="4">CBS 141.50</strain>
    </source>
</reference>
<dbReference type="InterPro" id="IPR050491">
    <property type="entry name" value="AmpC-like"/>
</dbReference>
<feature type="domain" description="Peptidase S12 Pab87-related C-terminal" evidence="3">
    <location>
        <begin position="390"/>
        <end position="489"/>
    </location>
</feature>
<gene>
    <name evidence="4" type="ORF">C8A04DRAFT_39227</name>
</gene>
<dbReference type="Gene3D" id="3.40.710.10">
    <property type="entry name" value="DD-peptidase/beta-lactamase superfamily"/>
    <property type="match status" value="1"/>
</dbReference>
<comment type="similarity">
    <text evidence="1">Belongs to the peptidase S12 family.</text>
</comment>
<protein>
    <submittedName>
        <fullName evidence="4">Beta-lactamase/transpeptidase-like protein</fullName>
    </submittedName>
</protein>
<dbReference type="Pfam" id="PF11954">
    <property type="entry name" value="DUF3471"/>
    <property type="match status" value="1"/>
</dbReference>
<dbReference type="Proteomes" id="UP001302676">
    <property type="component" value="Unassembled WGS sequence"/>
</dbReference>
<evidence type="ECO:0000313" key="5">
    <source>
        <dbReference type="Proteomes" id="UP001302676"/>
    </source>
</evidence>
<comment type="caution">
    <text evidence="4">The sequence shown here is derived from an EMBL/GenBank/DDBJ whole genome shotgun (WGS) entry which is preliminary data.</text>
</comment>
<feature type="domain" description="Beta-lactamase-related" evidence="2">
    <location>
        <begin position="14"/>
        <end position="337"/>
    </location>
</feature>
<keyword evidence="5" id="KW-1185">Reference proteome</keyword>
<organism evidence="4 5">
    <name type="scientific">Dichotomopilus funicola</name>
    <dbReference type="NCBI Taxonomy" id="1934379"/>
    <lineage>
        <taxon>Eukaryota</taxon>
        <taxon>Fungi</taxon>
        <taxon>Dikarya</taxon>
        <taxon>Ascomycota</taxon>
        <taxon>Pezizomycotina</taxon>
        <taxon>Sordariomycetes</taxon>
        <taxon>Sordariomycetidae</taxon>
        <taxon>Sordariales</taxon>
        <taxon>Chaetomiaceae</taxon>
        <taxon>Dichotomopilus</taxon>
    </lineage>
</organism>
<dbReference type="PANTHER" id="PTHR46825:SF14">
    <property type="entry name" value="BETA-LACTAMASE-RELATED DOMAIN-CONTAINING PROTEIN"/>
    <property type="match status" value="1"/>
</dbReference>
<dbReference type="PANTHER" id="PTHR46825">
    <property type="entry name" value="D-ALANYL-D-ALANINE-CARBOXYPEPTIDASE/ENDOPEPTIDASE AMPH"/>
    <property type="match status" value="1"/>
</dbReference>
<evidence type="ECO:0000313" key="4">
    <source>
        <dbReference type="EMBL" id="KAK4141290.1"/>
    </source>
</evidence>
<dbReference type="GeneID" id="87821118"/>
<evidence type="ECO:0000259" key="3">
    <source>
        <dbReference type="Pfam" id="PF11954"/>
    </source>
</evidence>
<dbReference type="Gene3D" id="2.40.128.600">
    <property type="match status" value="1"/>
</dbReference>
<evidence type="ECO:0000259" key="2">
    <source>
        <dbReference type="Pfam" id="PF00144"/>
    </source>
</evidence>
<dbReference type="InterPro" id="IPR012338">
    <property type="entry name" value="Beta-lactam/transpept-like"/>
</dbReference>
<sequence>MESLTSRLDALRPKIEELMRIGGTPGLSLGVMHQGTQVYFASYGYRDVEQRLPPNEETILPVCSLAKAVTSAALGILVDENKAGWGTLVKDALPSLDIKDETLQNQMTIADLLCHRSGMSWGDNLLIGTDNNIITRLLPFRGQFAYNNLAYELAGKVIESLSKESFFHFIQSRIFDPLGMTRTFLKTPPLDLDNVGKCYNALDDGTSAPITCVKDLMKLYKAFIKGFNHQISTGNTSTDGIPLKQVAQLMSAKIFMDQPSKNEASYGLGWARVQLPGRMGQIGINPGLMPHGMPIVGKGVPPRLVIFHQGSLPGALALNMLLPDTESAIVITSNALALNDVPDWVGQMVLEEFLEVPASERNDYLAAAKTSVATNLQWYPDLVEELQRAQKNGTSARNLSAYVGTYWDHLHIVKVAITVEGDHLYWALQGLESEKFRLAHYEDDIFTWLQPRNELSRRGRWVGTDQGPSFWKVEFRVGPDGDPDRLYWVHDNDVPADEYRKE</sequence>
<dbReference type="InterPro" id="IPR001466">
    <property type="entry name" value="Beta-lactam-related"/>
</dbReference>
<name>A0AAN6ZJ93_9PEZI</name>
<dbReference type="RefSeq" id="XP_062634661.1">
    <property type="nucleotide sequence ID" value="XM_062784505.1"/>
</dbReference>
<dbReference type="AlphaFoldDB" id="A0AAN6ZJ93"/>
<evidence type="ECO:0000256" key="1">
    <source>
        <dbReference type="ARBA" id="ARBA00038215"/>
    </source>
</evidence>
<proteinExistence type="inferred from homology"/>
<dbReference type="Pfam" id="PF00144">
    <property type="entry name" value="Beta-lactamase"/>
    <property type="match status" value="1"/>
</dbReference>
<dbReference type="SUPFAM" id="SSF56601">
    <property type="entry name" value="beta-lactamase/transpeptidase-like"/>
    <property type="match status" value="1"/>
</dbReference>
<dbReference type="InterPro" id="IPR021860">
    <property type="entry name" value="Peptidase_S12_Pab87-rel_C"/>
</dbReference>
<accession>A0AAN6ZJ93</accession>
<reference evidence="4" key="2">
    <citation type="submission" date="2023-05" db="EMBL/GenBank/DDBJ databases">
        <authorList>
            <consortium name="Lawrence Berkeley National Laboratory"/>
            <person name="Steindorff A."/>
            <person name="Hensen N."/>
            <person name="Bonometti L."/>
            <person name="Westerberg I."/>
            <person name="Brannstrom I.O."/>
            <person name="Guillou S."/>
            <person name="Cros-Aarteil S."/>
            <person name="Calhoun S."/>
            <person name="Haridas S."/>
            <person name="Kuo A."/>
            <person name="Mondo S."/>
            <person name="Pangilinan J."/>
            <person name="Riley R."/>
            <person name="Labutti K."/>
            <person name="Andreopoulos B."/>
            <person name="Lipzen A."/>
            <person name="Chen C."/>
            <person name="Yanf M."/>
            <person name="Daum C."/>
            <person name="Ng V."/>
            <person name="Clum A."/>
            <person name="Ohm R."/>
            <person name="Martin F."/>
            <person name="Silar P."/>
            <person name="Natvig D."/>
            <person name="Lalanne C."/>
            <person name="Gautier V."/>
            <person name="Ament-Velasquez S.L."/>
            <person name="Kruys A."/>
            <person name="Hutchinson M.I."/>
            <person name="Powell A.J."/>
            <person name="Barry K."/>
            <person name="Miller A.N."/>
            <person name="Grigoriev I.V."/>
            <person name="Debuchy R."/>
            <person name="Gladieux P."/>
            <person name="Thoren M.H."/>
            <person name="Johannesson H."/>
        </authorList>
    </citation>
    <scope>NUCLEOTIDE SEQUENCE</scope>
    <source>
        <strain evidence="4">CBS 141.50</strain>
    </source>
</reference>